<dbReference type="AlphaFoldDB" id="A0A9R1VTD5"/>
<evidence type="ECO:0000313" key="3">
    <source>
        <dbReference type="Proteomes" id="UP000235145"/>
    </source>
</evidence>
<dbReference type="EMBL" id="NBSK02000004">
    <property type="protein sequence ID" value="KAJ0211139.1"/>
    <property type="molecule type" value="Genomic_DNA"/>
</dbReference>
<accession>A0A9R1VTD5</accession>
<comment type="caution">
    <text evidence="2">The sequence shown here is derived from an EMBL/GenBank/DDBJ whole genome shotgun (WGS) entry which is preliminary data.</text>
</comment>
<reference evidence="2 3" key="1">
    <citation type="journal article" date="2017" name="Nat. Commun.">
        <title>Genome assembly with in vitro proximity ligation data and whole-genome triplication in lettuce.</title>
        <authorList>
            <person name="Reyes-Chin-Wo S."/>
            <person name="Wang Z."/>
            <person name="Yang X."/>
            <person name="Kozik A."/>
            <person name="Arikit S."/>
            <person name="Song C."/>
            <person name="Xia L."/>
            <person name="Froenicke L."/>
            <person name="Lavelle D.O."/>
            <person name="Truco M.J."/>
            <person name="Xia R."/>
            <person name="Zhu S."/>
            <person name="Xu C."/>
            <person name="Xu H."/>
            <person name="Xu X."/>
            <person name="Cox K."/>
            <person name="Korf I."/>
            <person name="Meyers B.C."/>
            <person name="Michelmore R.W."/>
        </authorList>
    </citation>
    <scope>NUCLEOTIDE SEQUENCE [LARGE SCALE GENOMIC DNA]</scope>
    <source>
        <strain evidence="3">cv. Salinas</strain>
        <tissue evidence="2">Seedlings</tissue>
    </source>
</reference>
<evidence type="ECO:0000256" key="1">
    <source>
        <dbReference type="SAM" id="MobiDB-lite"/>
    </source>
</evidence>
<keyword evidence="3" id="KW-1185">Reference proteome</keyword>
<proteinExistence type="predicted"/>
<sequence>MNLTILILEMAFKLSPMVRDADSSSSASSDFGFENPNSGSSSSSSDLEELVRSSSTVLRKPPHVSVFIFREPKTHKLDFFFVLGNRFLGLKTLTRLRNAIPILDFVSFKQIKGVHVFSSRVCLRTLWPEVEDDEQ</sequence>
<name>A0A9R1VTD5_LACSA</name>
<evidence type="ECO:0000313" key="2">
    <source>
        <dbReference type="EMBL" id="KAJ0211139.1"/>
    </source>
</evidence>
<organism evidence="2 3">
    <name type="scientific">Lactuca sativa</name>
    <name type="common">Garden lettuce</name>
    <dbReference type="NCBI Taxonomy" id="4236"/>
    <lineage>
        <taxon>Eukaryota</taxon>
        <taxon>Viridiplantae</taxon>
        <taxon>Streptophyta</taxon>
        <taxon>Embryophyta</taxon>
        <taxon>Tracheophyta</taxon>
        <taxon>Spermatophyta</taxon>
        <taxon>Magnoliopsida</taxon>
        <taxon>eudicotyledons</taxon>
        <taxon>Gunneridae</taxon>
        <taxon>Pentapetalae</taxon>
        <taxon>asterids</taxon>
        <taxon>campanulids</taxon>
        <taxon>Asterales</taxon>
        <taxon>Asteraceae</taxon>
        <taxon>Cichorioideae</taxon>
        <taxon>Cichorieae</taxon>
        <taxon>Lactucinae</taxon>
        <taxon>Lactuca</taxon>
    </lineage>
</organism>
<protein>
    <submittedName>
        <fullName evidence="2">Uncharacterized protein</fullName>
    </submittedName>
</protein>
<dbReference type="Proteomes" id="UP000235145">
    <property type="component" value="Unassembled WGS sequence"/>
</dbReference>
<gene>
    <name evidence="2" type="ORF">LSAT_V11C400190670</name>
</gene>
<feature type="region of interest" description="Disordered" evidence="1">
    <location>
        <begin position="25"/>
        <end position="47"/>
    </location>
</feature>